<keyword evidence="1" id="KW-1133">Transmembrane helix</keyword>
<name>A0AAD9N968_RIDPI</name>
<comment type="caution">
    <text evidence="2">The sequence shown here is derived from an EMBL/GenBank/DDBJ whole genome shotgun (WGS) entry which is preliminary data.</text>
</comment>
<organism evidence="2 3">
    <name type="scientific">Ridgeia piscesae</name>
    <name type="common">Tubeworm</name>
    <dbReference type="NCBI Taxonomy" id="27915"/>
    <lineage>
        <taxon>Eukaryota</taxon>
        <taxon>Metazoa</taxon>
        <taxon>Spiralia</taxon>
        <taxon>Lophotrochozoa</taxon>
        <taxon>Annelida</taxon>
        <taxon>Polychaeta</taxon>
        <taxon>Sedentaria</taxon>
        <taxon>Canalipalpata</taxon>
        <taxon>Sabellida</taxon>
        <taxon>Siboglinidae</taxon>
        <taxon>Ridgeia</taxon>
    </lineage>
</organism>
<accession>A0AAD9N968</accession>
<keyword evidence="3" id="KW-1185">Reference proteome</keyword>
<keyword evidence="1" id="KW-0472">Membrane</keyword>
<keyword evidence="1" id="KW-0812">Transmembrane</keyword>
<sequence>MAVFRGVEFMPSIVAYPVFGAFMIVAGILGIFAGKLKKTGPIVAFMVMSIIVSVFAVYAFISCFLFGLGFIVVLSGDTSGRVLIAVMFLFVVAYLVEVIVSIWSAVICCRAVCCGRRETPGAILAYHQVKQTETND</sequence>
<gene>
    <name evidence="2" type="ORF">NP493_1773g00028</name>
</gene>
<evidence type="ECO:0000256" key="1">
    <source>
        <dbReference type="SAM" id="Phobius"/>
    </source>
</evidence>
<feature type="transmembrane region" description="Helical" evidence="1">
    <location>
        <begin position="45"/>
        <end position="76"/>
    </location>
</feature>
<protein>
    <submittedName>
        <fullName evidence="2">Uncharacterized protein</fullName>
    </submittedName>
</protein>
<dbReference type="Proteomes" id="UP001209878">
    <property type="component" value="Unassembled WGS sequence"/>
</dbReference>
<feature type="transmembrane region" description="Helical" evidence="1">
    <location>
        <begin position="82"/>
        <end position="107"/>
    </location>
</feature>
<dbReference type="EMBL" id="JAODUO010001774">
    <property type="protein sequence ID" value="KAK2158724.1"/>
    <property type="molecule type" value="Genomic_DNA"/>
</dbReference>
<reference evidence="2" key="1">
    <citation type="journal article" date="2023" name="Mol. Biol. Evol.">
        <title>Third-Generation Sequencing Reveals the Adaptive Role of the Epigenome in Three Deep-Sea Polychaetes.</title>
        <authorList>
            <person name="Perez M."/>
            <person name="Aroh O."/>
            <person name="Sun Y."/>
            <person name="Lan Y."/>
            <person name="Juniper S.K."/>
            <person name="Young C.R."/>
            <person name="Angers B."/>
            <person name="Qian P.Y."/>
        </authorList>
    </citation>
    <scope>NUCLEOTIDE SEQUENCE</scope>
    <source>
        <strain evidence="2">R07B-5</strain>
    </source>
</reference>
<proteinExistence type="predicted"/>
<feature type="transmembrane region" description="Helical" evidence="1">
    <location>
        <begin position="13"/>
        <end position="33"/>
    </location>
</feature>
<evidence type="ECO:0000313" key="2">
    <source>
        <dbReference type="EMBL" id="KAK2158724.1"/>
    </source>
</evidence>
<dbReference type="AlphaFoldDB" id="A0AAD9N968"/>
<evidence type="ECO:0000313" key="3">
    <source>
        <dbReference type="Proteomes" id="UP001209878"/>
    </source>
</evidence>